<dbReference type="GO" id="GO:0016020">
    <property type="term" value="C:membrane"/>
    <property type="evidence" value="ECO:0007669"/>
    <property type="project" value="UniProtKB-SubCell"/>
</dbReference>
<evidence type="ECO:0008006" key="9">
    <source>
        <dbReference type="Google" id="ProtNLM"/>
    </source>
</evidence>
<evidence type="ECO:0000256" key="6">
    <source>
        <dbReference type="SAM" id="Phobius"/>
    </source>
</evidence>
<evidence type="ECO:0000256" key="2">
    <source>
        <dbReference type="ARBA" id="ARBA00022692"/>
    </source>
</evidence>
<dbReference type="Proteomes" id="UP000269945">
    <property type="component" value="Unassembled WGS sequence"/>
</dbReference>
<dbReference type="InterPro" id="IPR003689">
    <property type="entry name" value="ZIP"/>
</dbReference>
<keyword evidence="3 6" id="KW-1133">Transmembrane helix</keyword>
<comment type="caution">
    <text evidence="7">The sequence shown here is derived from an EMBL/GenBank/DDBJ whole genome shotgun (WGS) entry which is preliminary data.</text>
</comment>
<evidence type="ECO:0000256" key="1">
    <source>
        <dbReference type="ARBA" id="ARBA00004141"/>
    </source>
</evidence>
<feature type="region of interest" description="Disordered" evidence="5">
    <location>
        <begin position="80"/>
        <end position="113"/>
    </location>
</feature>
<evidence type="ECO:0000313" key="8">
    <source>
        <dbReference type="Proteomes" id="UP000269945"/>
    </source>
</evidence>
<sequence>MEPQLGVKIGCFFALLILTLVCGLIPICFKWFQIDAATGRHRRVLSLLGCTSAGVFLGAGLMHMTAEALEGIDSEIQKFKMQNRTEREGNASDDADSAQNFQRAPPEGKKREK</sequence>
<keyword evidence="2 6" id="KW-0812">Transmembrane</keyword>
<feature type="transmembrane region" description="Helical" evidence="6">
    <location>
        <begin position="44"/>
        <end position="64"/>
    </location>
</feature>
<evidence type="ECO:0000256" key="4">
    <source>
        <dbReference type="ARBA" id="ARBA00023136"/>
    </source>
</evidence>
<protein>
    <recommendedName>
        <fullName evidence="9">Zinc transporter ZIP2</fullName>
    </recommendedName>
</protein>
<accession>A0A9X9MED5</accession>
<dbReference type="EMBL" id="CYRY02047177">
    <property type="protein sequence ID" value="VCX43099.1"/>
    <property type="molecule type" value="Genomic_DNA"/>
</dbReference>
<evidence type="ECO:0000313" key="7">
    <source>
        <dbReference type="EMBL" id="VCX43099.1"/>
    </source>
</evidence>
<comment type="subcellular location">
    <subcellularLocation>
        <location evidence="1">Membrane</location>
        <topology evidence="1">Multi-pass membrane protein</topology>
    </subcellularLocation>
</comment>
<evidence type="ECO:0000256" key="3">
    <source>
        <dbReference type="ARBA" id="ARBA00022989"/>
    </source>
</evidence>
<keyword evidence="8" id="KW-1185">Reference proteome</keyword>
<proteinExistence type="predicted"/>
<dbReference type="Pfam" id="PF02535">
    <property type="entry name" value="Zip"/>
    <property type="match status" value="1"/>
</dbReference>
<reference evidence="7 8" key="1">
    <citation type="submission" date="2018-10" db="EMBL/GenBank/DDBJ databases">
        <authorList>
            <person name="Ekblom R."/>
            <person name="Jareborg N."/>
        </authorList>
    </citation>
    <scope>NUCLEOTIDE SEQUENCE [LARGE SCALE GENOMIC DNA]</scope>
    <source>
        <tissue evidence="7">Muscle</tissue>
    </source>
</reference>
<feature type="compositionally biased region" description="Basic and acidic residues" evidence="5">
    <location>
        <begin position="80"/>
        <end position="90"/>
    </location>
</feature>
<gene>
    <name evidence="7" type="ORF">BN2614_LOCUS2</name>
</gene>
<organism evidence="7 8">
    <name type="scientific">Gulo gulo</name>
    <name type="common">Wolverine</name>
    <name type="synonym">Gluton</name>
    <dbReference type="NCBI Taxonomy" id="48420"/>
    <lineage>
        <taxon>Eukaryota</taxon>
        <taxon>Metazoa</taxon>
        <taxon>Chordata</taxon>
        <taxon>Craniata</taxon>
        <taxon>Vertebrata</taxon>
        <taxon>Euteleostomi</taxon>
        <taxon>Mammalia</taxon>
        <taxon>Eutheria</taxon>
        <taxon>Laurasiatheria</taxon>
        <taxon>Carnivora</taxon>
        <taxon>Caniformia</taxon>
        <taxon>Musteloidea</taxon>
        <taxon>Mustelidae</taxon>
        <taxon>Guloninae</taxon>
        <taxon>Gulo</taxon>
    </lineage>
</organism>
<name>A0A9X9MED5_GULGU</name>
<dbReference type="GO" id="GO:0046873">
    <property type="term" value="F:metal ion transmembrane transporter activity"/>
    <property type="evidence" value="ECO:0007669"/>
    <property type="project" value="InterPro"/>
</dbReference>
<evidence type="ECO:0000256" key="5">
    <source>
        <dbReference type="SAM" id="MobiDB-lite"/>
    </source>
</evidence>
<keyword evidence="4 6" id="KW-0472">Membrane</keyword>
<feature type="transmembrane region" description="Helical" evidence="6">
    <location>
        <begin position="12"/>
        <end position="32"/>
    </location>
</feature>
<dbReference type="AlphaFoldDB" id="A0A9X9MED5"/>